<gene>
    <name evidence="9" type="ORF">Pla52n_13310</name>
</gene>
<dbReference type="AlphaFoldDB" id="A0A5C6B2Z4"/>
<evidence type="ECO:0000256" key="7">
    <source>
        <dbReference type="SAM" id="Phobius"/>
    </source>
</evidence>
<dbReference type="Pfam" id="PF01618">
    <property type="entry name" value="MotA_ExbB"/>
    <property type="match status" value="1"/>
</dbReference>
<dbReference type="InterPro" id="IPR002898">
    <property type="entry name" value="MotA_ExbB_proton_chnl"/>
</dbReference>
<dbReference type="RefSeq" id="WP_197454353.1">
    <property type="nucleotide sequence ID" value="NZ_CP151726.1"/>
</dbReference>
<keyword evidence="4 7" id="KW-1133">Transmembrane helix</keyword>
<feature type="transmembrane region" description="Helical" evidence="7">
    <location>
        <begin position="6"/>
        <end position="27"/>
    </location>
</feature>
<evidence type="ECO:0000259" key="8">
    <source>
        <dbReference type="Pfam" id="PF01618"/>
    </source>
</evidence>
<name>A0A5C6B2Z4_9BACT</name>
<feature type="domain" description="MotA/TolQ/ExbB proton channel" evidence="8">
    <location>
        <begin position="87"/>
        <end position="192"/>
    </location>
</feature>
<evidence type="ECO:0000313" key="10">
    <source>
        <dbReference type="Proteomes" id="UP000320176"/>
    </source>
</evidence>
<feature type="transmembrane region" description="Helical" evidence="7">
    <location>
        <begin position="158"/>
        <end position="182"/>
    </location>
</feature>
<comment type="similarity">
    <text evidence="6">Belongs to the exbB/tolQ family.</text>
</comment>
<keyword evidence="3 7" id="KW-0812">Transmembrane</keyword>
<sequence length="227" mass="23980">MVELVLNSGFVGIIIGILFVLAIGIFIERVIVFRNASSDAEAFADEFDEAIRGSDYDKAIEICDEYGGEHGAGVPEVYRIAIEHSSLGPATLRNVLDNHIELIVVPRLRARLGLLGTVARVAPMLGLIGTVSGMIGAFGTIAGATGAGVEPAALAGDIGMALGTTFLGLLVAIPIVFAITYLKARIEKLEIDLDRYSQKCLDVMFPSNPPTIAPNKRPSMATGEARA</sequence>
<dbReference type="InterPro" id="IPR050790">
    <property type="entry name" value="ExbB/TolQ_transport"/>
</dbReference>
<keyword evidence="6" id="KW-0653">Protein transport</keyword>
<protein>
    <submittedName>
        <fullName evidence="9">Colicin uptake protein TolQ</fullName>
    </submittedName>
</protein>
<evidence type="ECO:0000256" key="3">
    <source>
        <dbReference type="ARBA" id="ARBA00022692"/>
    </source>
</evidence>
<proteinExistence type="inferred from homology"/>
<accession>A0A5C6B2Z4</accession>
<evidence type="ECO:0000256" key="1">
    <source>
        <dbReference type="ARBA" id="ARBA00004651"/>
    </source>
</evidence>
<comment type="subcellular location">
    <subcellularLocation>
        <location evidence="1">Cell membrane</location>
        <topology evidence="1">Multi-pass membrane protein</topology>
    </subcellularLocation>
    <subcellularLocation>
        <location evidence="6">Membrane</location>
        <topology evidence="6">Multi-pass membrane protein</topology>
    </subcellularLocation>
</comment>
<feature type="transmembrane region" description="Helical" evidence="7">
    <location>
        <begin position="117"/>
        <end position="138"/>
    </location>
</feature>
<reference evidence="9 10" key="1">
    <citation type="submission" date="2019-02" db="EMBL/GenBank/DDBJ databases">
        <title>Deep-cultivation of Planctomycetes and their phenomic and genomic characterization uncovers novel biology.</title>
        <authorList>
            <person name="Wiegand S."/>
            <person name="Jogler M."/>
            <person name="Boedeker C."/>
            <person name="Pinto D."/>
            <person name="Vollmers J."/>
            <person name="Rivas-Marin E."/>
            <person name="Kohn T."/>
            <person name="Peeters S.H."/>
            <person name="Heuer A."/>
            <person name="Rast P."/>
            <person name="Oberbeckmann S."/>
            <person name="Bunk B."/>
            <person name="Jeske O."/>
            <person name="Meyerdierks A."/>
            <person name="Storesund J.E."/>
            <person name="Kallscheuer N."/>
            <person name="Luecker S."/>
            <person name="Lage O.M."/>
            <person name="Pohl T."/>
            <person name="Merkel B.J."/>
            <person name="Hornburger P."/>
            <person name="Mueller R.-W."/>
            <person name="Bruemmer F."/>
            <person name="Labrenz M."/>
            <person name="Spormann A.M."/>
            <person name="Op Den Camp H."/>
            <person name="Overmann J."/>
            <person name="Amann R."/>
            <person name="Jetten M.S.M."/>
            <person name="Mascher T."/>
            <person name="Medema M.H."/>
            <person name="Devos D.P."/>
            <person name="Kaster A.-K."/>
            <person name="Ovreas L."/>
            <person name="Rohde M."/>
            <person name="Galperin M.Y."/>
            <person name="Jogler C."/>
        </authorList>
    </citation>
    <scope>NUCLEOTIDE SEQUENCE [LARGE SCALE GENOMIC DNA]</scope>
    <source>
        <strain evidence="9 10">Pla52n</strain>
    </source>
</reference>
<dbReference type="PANTHER" id="PTHR30625">
    <property type="entry name" value="PROTEIN TOLQ"/>
    <property type="match status" value="1"/>
</dbReference>
<evidence type="ECO:0000256" key="5">
    <source>
        <dbReference type="ARBA" id="ARBA00023136"/>
    </source>
</evidence>
<dbReference type="GO" id="GO:0017038">
    <property type="term" value="P:protein import"/>
    <property type="evidence" value="ECO:0007669"/>
    <property type="project" value="TreeGrafter"/>
</dbReference>
<evidence type="ECO:0000313" key="9">
    <source>
        <dbReference type="EMBL" id="TWU05616.1"/>
    </source>
</evidence>
<evidence type="ECO:0000256" key="4">
    <source>
        <dbReference type="ARBA" id="ARBA00022989"/>
    </source>
</evidence>
<dbReference type="Proteomes" id="UP000320176">
    <property type="component" value="Unassembled WGS sequence"/>
</dbReference>
<evidence type="ECO:0000256" key="2">
    <source>
        <dbReference type="ARBA" id="ARBA00022475"/>
    </source>
</evidence>
<dbReference type="GO" id="GO:0005886">
    <property type="term" value="C:plasma membrane"/>
    <property type="evidence" value="ECO:0007669"/>
    <property type="project" value="UniProtKB-SubCell"/>
</dbReference>
<evidence type="ECO:0000256" key="6">
    <source>
        <dbReference type="RuleBase" id="RU004057"/>
    </source>
</evidence>
<organism evidence="9 10">
    <name type="scientific">Stieleria varia</name>
    <dbReference type="NCBI Taxonomy" id="2528005"/>
    <lineage>
        <taxon>Bacteria</taxon>
        <taxon>Pseudomonadati</taxon>
        <taxon>Planctomycetota</taxon>
        <taxon>Planctomycetia</taxon>
        <taxon>Pirellulales</taxon>
        <taxon>Pirellulaceae</taxon>
        <taxon>Stieleria</taxon>
    </lineage>
</organism>
<comment type="caution">
    <text evidence="9">The sequence shown here is derived from an EMBL/GenBank/DDBJ whole genome shotgun (WGS) entry which is preliminary data.</text>
</comment>
<keyword evidence="2" id="KW-1003">Cell membrane</keyword>
<keyword evidence="5 7" id="KW-0472">Membrane</keyword>
<dbReference type="EMBL" id="SJPN01000002">
    <property type="protein sequence ID" value="TWU05616.1"/>
    <property type="molecule type" value="Genomic_DNA"/>
</dbReference>
<dbReference type="PANTHER" id="PTHR30625:SF17">
    <property type="entry name" value="TOLQ-RELATED"/>
    <property type="match status" value="1"/>
</dbReference>
<keyword evidence="6" id="KW-0813">Transport</keyword>
<keyword evidence="10" id="KW-1185">Reference proteome</keyword>